<evidence type="ECO:0000256" key="3">
    <source>
        <dbReference type="ARBA" id="ARBA00022692"/>
    </source>
</evidence>
<dbReference type="EMBL" id="CP011497">
    <property type="protein sequence ID" value="AKJ09785.1"/>
    <property type="molecule type" value="Genomic_DNA"/>
</dbReference>
<evidence type="ECO:0000313" key="9">
    <source>
        <dbReference type="Proteomes" id="UP000035366"/>
    </source>
</evidence>
<gene>
    <name evidence="8" type="ORF">ABB07_07050</name>
</gene>
<proteinExistence type="inferred from homology"/>
<keyword evidence="4 7" id="KW-1133">Transmembrane helix</keyword>
<keyword evidence="5 7" id="KW-0472">Membrane</keyword>
<comment type="similarity">
    <text evidence="2 6">Belongs to the ABC-3 integral membrane protein family.</text>
</comment>
<dbReference type="Gene3D" id="1.10.3470.10">
    <property type="entry name" value="ABC transporter involved in vitamin B12 uptake, BtuC"/>
    <property type="match status" value="1"/>
</dbReference>
<feature type="transmembrane region" description="Helical" evidence="7">
    <location>
        <begin position="255"/>
        <end position="272"/>
    </location>
</feature>
<dbReference type="PANTHER" id="PTHR30477:SF13">
    <property type="entry name" value="IRON TRANSPORT SYSTEM MEMBRANE PROTEIN HI_0360-RELATED"/>
    <property type="match status" value="1"/>
</dbReference>
<feature type="transmembrane region" description="Helical" evidence="7">
    <location>
        <begin position="227"/>
        <end position="249"/>
    </location>
</feature>
<dbReference type="SUPFAM" id="SSF81345">
    <property type="entry name" value="ABC transporter involved in vitamin B12 uptake, BtuC"/>
    <property type="match status" value="1"/>
</dbReference>
<organism evidence="8 9">
    <name type="scientific">Streptomyces incarnatus</name>
    <dbReference type="NCBI Taxonomy" id="665007"/>
    <lineage>
        <taxon>Bacteria</taxon>
        <taxon>Bacillati</taxon>
        <taxon>Actinomycetota</taxon>
        <taxon>Actinomycetes</taxon>
        <taxon>Kitasatosporales</taxon>
        <taxon>Streptomycetaceae</taxon>
        <taxon>Streptomyces</taxon>
    </lineage>
</organism>
<sequence>MTVLLAASPLSHPFFLHAFLAGTAIAAACGLVGYFLVLRAQVFTGDALSHVAFTGAMAALAFGADLRLGLFAATIAMALLFGTLGRKARPDDVVIGSVFSWILGLGAFFITLYTTSRSTTNGTAGVSVLFGSVFGISSSSAAVAALVAAGAGLLVIVIARPLLFATLDEAVAAARGVPVRLLGYGFLALAGISAAEATQAVGSLLLLGLLAAPAGAAIRLTDRPYRALALSAGLAVLEMWAGLFASYAVPKMPPSFAILAAATAVYTATFLIRRPVPGPRTRTAVPTGT</sequence>
<dbReference type="RefSeq" id="WP_208897929.1">
    <property type="nucleotide sequence ID" value="NZ_CP011497.1"/>
</dbReference>
<keyword evidence="9" id="KW-1185">Reference proteome</keyword>
<dbReference type="Proteomes" id="UP000035366">
    <property type="component" value="Chromosome"/>
</dbReference>
<feature type="transmembrane region" description="Helical" evidence="7">
    <location>
        <begin position="201"/>
        <end position="220"/>
    </location>
</feature>
<feature type="transmembrane region" description="Helical" evidence="7">
    <location>
        <begin position="68"/>
        <end position="86"/>
    </location>
</feature>
<accession>A0ABN4G7C7</accession>
<comment type="subcellular location">
    <subcellularLocation>
        <location evidence="6">Cell membrane</location>
        <topology evidence="6">Multi-pass membrane protein</topology>
    </subcellularLocation>
    <subcellularLocation>
        <location evidence="1">Membrane</location>
        <topology evidence="1">Multi-pass membrane protein</topology>
    </subcellularLocation>
</comment>
<protein>
    <submittedName>
        <fullName evidence="8">ABC transporter</fullName>
    </submittedName>
</protein>
<name>A0ABN4G7C7_9ACTN</name>
<evidence type="ECO:0000256" key="6">
    <source>
        <dbReference type="RuleBase" id="RU003943"/>
    </source>
</evidence>
<keyword evidence="6" id="KW-0813">Transport</keyword>
<evidence type="ECO:0000256" key="5">
    <source>
        <dbReference type="ARBA" id="ARBA00023136"/>
    </source>
</evidence>
<dbReference type="Pfam" id="PF00950">
    <property type="entry name" value="ABC-3"/>
    <property type="match status" value="1"/>
</dbReference>
<keyword evidence="3 6" id="KW-0812">Transmembrane</keyword>
<feature type="transmembrane region" description="Helical" evidence="7">
    <location>
        <begin position="93"/>
        <end position="113"/>
    </location>
</feature>
<dbReference type="PANTHER" id="PTHR30477">
    <property type="entry name" value="ABC-TRANSPORTER METAL-BINDING PROTEIN"/>
    <property type="match status" value="1"/>
</dbReference>
<feature type="transmembrane region" description="Helical" evidence="7">
    <location>
        <begin position="133"/>
        <end position="157"/>
    </location>
</feature>
<dbReference type="InterPro" id="IPR037294">
    <property type="entry name" value="ABC_BtuC-like"/>
</dbReference>
<feature type="transmembrane region" description="Helical" evidence="7">
    <location>
        <begin position="14"/>
        <end position="36"/>
    </location>
</feature>
<reference evidence="8 9" key="1">
    <citation type="journal article" date="2015" name="ISME J.">
        <title>Draft Genome Sequence of Streptomyces incarnatus NRRL8089, which Produces the Nucleoside Antibiotic Sinefungin.</title>
        <authorList>
            <person name="Oshima K."/>
            <person name="Hattori M."/>
            <person name="Shimizu H."/>
            <person name="Fukuda K."/>
            <person name="Nemoto M."/>
            <person name="Inagaki K."/>
            <person name="Tamura T."/>
        </authorList>
    </citation>
    <scope>NUCLEOTIDE SEQUENCE [LARGE SCALE GENOMIC DNA]</scope>
    <source>
        <strain evidence="8 9">NRRL 8089</strain>
    </source>
</reference>
<evidence type="ECO:0000256" key="4">
    <source>
        <dbReference type="ARBA" id="ARBA00022989"/>
    </source>
</evidence>
<feature type="transmembrane region" description="Helical" evidence="7">
    <location>
        <begin position="43"/>
        <end position="62"/>
    </location>
</feature>
<evidence type="ECO:0000313" key="8">
    <source>
        <dbReference type="EMBL" id="AKJ09785.1"/>
    </source>
</evidence>
<evidence type="ECO:0000256" key="2">
    <source>
        <dbReference type="ARBA" id="ARBA00008034"/>
    </source>
</evidence>
<evidence type="ECO:0000256" key="1">
    <source>
        <dbReference type="ARBA" id="ARBA00004141"/>
    </source>
</evidence>
<feature type="transmembrane region" description="Helical" evidence="7">
    <location>
        <begin position="177"/>
        <end position="195"/>
    </location>
</feature>
<evidence type="ECO:0000256" key="7">
    <source>
        <dbReference type="SAM" id="Phobius"/>
    </source>
</evidence>
<dbReference type="InterPro" id="IPR001626">
    <property type="entry name" value="ABC_TroCD"/>
</dbReference>